<dbReference type="Proteomes" id="UP000292958">
    <property type="component" value="Unassembled WGS sequence"/>
</dbReference>
<dbReference type="AlphaFoldDB" id="A0A4Q7YPY7"/>
<evidence type="ECO:0000313" key="1">
    <source>
        <dbReference type="EMBL" id="RZU39842.1"/>
    </source>
</evidence>
<dbReference type="EMBL" id="SHKW01000001">
    <property type="protein sequence ID" value="RZU39842.1"/>
    <property type="molecule type" value="Genomic_DNA"/>
</dbReference>
<protein>
    <submittedName>
        <fullName evidence="1">Uncharacterized protein</fullName>
    </submittedName>
</protein>
<keyword evidence="2" id="KW-1185">Reference proteome</keyword>
<comment type="caution">
    <text evidence="1">The sequence shown here is derived from an EMBL/GenBank/DDBJ whole genome shotgun (WGS) entry which is preliminary data.</text>
</comment>
<sequence>MLTILRVTSGYAGKFSIYIAPFASYERVGYSSGKVRNIRSFQ</sequence>
<dbReference type="RefSeq" id="WP_278045470.1">
    <property type="nucleotide sequence ID" value="NZ_SHKW01000001.1"/>
</dbReference>
<evidence type="ECO:0000313" key="2">
    <source>
        <dbReference type="Proteomes" id="UP000292958"/>
    </source>
</evidence>
<proteinExistence type="predicted"/>
<gene>
    <name evidence="1" type="ORF">BDD14_1237</name>
</gene>
<organism evidence="1 2">
    <name type="scientific">Edaphobacter modestus</name>
    <dbReference type="NCBI Taxonomy" id="388466"/>
    <lineage>
        <taxon>Bacteria</taxon>
        <taxon>Pseudomonadati</taxon>
        <taxon>Acidobacteriota</taxon>
        <taxon>Terriglobia</taxon>
        <taxon>Terriglobales</taxon>
        <taxon>Acidobacteriaceae</taxon>
        <taxon>Edaphobacter</taxon>
    </lineage>
</organism>
<accession>A0A4Q7YPY7</accession>
<name>A0A4Q7YPY7_9BACT</name>
<reference evidence="1 2" key="1">
    <citation type="submission" date="2019-02" db="EMBL/GenBank/DDBJ databases">
        <title>Genomic Encyclopedia of Archaeal and Bacterial Type Strains, Phase II (KMG-II): from individual species to whole genera.</title>
        <authorList>
            <person name="Goeker M."/>
        </authorList>
    </citation>
    <scope>NUCLEOTIDE SEQUENCE [LARGE SCALE GENOMIC DNA]</scope>
    <source>
        <strain evidence="1 2">DSM 18101</strain>
    </source>
</reference>